<dbReference type="PANTHER" id="PTHR34298">
    <property type="entry name" value="SEGREGATION AND CONDENSATION PROTEIN B"/>
    <property type="match status" value="1"/>
</dbReference>
<keyword evidence="1" id="KW-0963">Cytoplasm</keyword>
<evidence type="ECO:0000313" key="6">
    <source>
        <dbReference type="EMBL" id="ETR67722.1"/>
    </source>
</evidence>
<evidence type="ECO:0000256" key="2">
    <source>
        <dbReference type="ARBA" id="ARBA00022618"/>
    </source>
</evidence>
<evidence type="ECO:0000256" key="3">
    <source>
        <dbReference type="ARBA" id="ARBA00022829"/>
    </source>
</evidence>
<dbReference type="GO" id="GO:0051301">
    <property type="term" value="P:cell division"/>
    <property type="evidence" value="ECO:0007669"/>
    <property type="project" value="UniProtKB-KW"/>
</dbReference>
<keyword evidence="4" id="KW-0131">Cell cycle</keyword>
<evidence type="ECO:0000313" key="7">
    <source>
        <dbReference type="Proteomes" id="UP000189670"/>
    </source>
</evidence>
<feature type="compositionally biased region" description="Basic and acidic residues" evidence="5">
    <location>
        <begin position="202"/>
        <end position="213"/>
    </location>
</feature>
<comment type="caution">
    <text evidence="6">The sequence shown here is derived from an EMBL/GenBank/DDBJ whole genome shotgun (WGS) entry which is preliminary data.</text>
</comment>
<dbReference type="SUPFAM" id="SSF46785">
    <property type="entry name" value="Winged helix' DNA-binding domain"/>
    <property type="match status" value="2"/>
</dbReference>
<dbReference type="PANTHER" id="PTHR34298:SF2">
    <property type="entry name" value="SEGREGATION AND CONDENSATION PROTEIN B"/>
    <property type="match status" value="1"/>
</dbReference>
<proteinExistence type="predicted"/>
<dbReference type="AlphaFoldDB" id="A0A1V1NYM2"/>
<dbReference type="Gene3D" id="1.10.10.10">
    <property type="entry name" value="Winged helix-like DNA-binding domain superfamily/Winged helix DNA-binding domain"/>
    <property type="match status" value="2"/>
</dbReference>
<organism evidence="6 7">
    <name type="scientific">Candidatus Magnetoglobus multicellularis str. Araruama</name>
    <dbReference type="NCBI Taxonomy" id="890399"/>
    <lineage>
        <taxon>Bacteria</taxon>
        <taxon>Pseudomonadati</taxon>
        <taxon>Thermodesulfobacteriota</taxon>
        <taxon>Desulfobacteria</taxon>
        <taxon>Desulfobacterales</taxon>
        <taxon>Desulfobacteraceae</taxon>
        <taxon>Candidatus Magnetoglobus</taxon>
    </lineage>
</organism>
<evidence type="ECO:0000256" key="1">
    <source>
        <dbReference type="ARBA" id="ARBA00022490"/>
    </source>
</evidence>
<name>A0A1V1NYM2_9BACT</name>
<dbReference type="GO" id="GO:0051304">
    <property type="term" value="P:chromosome separation"/>
    <property type="evidence" value="ECO:0007669"/>
    <property type="project" value="InterPro"/>
</dbReference>
<keyword evidence="2" id="KW-0132">Cell division</keyword>
<evidence type="ECO:0000256" key="4">
    <source>
        <dbReference type="ARBA" id="ARBA00023306"/>
    </source>
</evidence>
<keyword evidence="3" id="KW-0159">Chromosome partition</keyword>
<dbReference type="NCBIfam" id="TIGR00281">
    <property type="entry name" value="SMC-Scp complex subunit ScpB"/>
    <property type="match status" value="1"/>
</dbReference>
<feature type="region of interest" description="Disordered" evidence="5">
    <location>
        <begin position="180"/>
        <end position="264"/>
    </location>
</feature>
<dbReference type="Proteomes" id="UP000189670">
    <property type="component" value="Unassembled WGS sequence"/>
</dbReference>
<dbReference type="Pfam" id="PF04079">
    <property type="entry name" value="SMC_ScpB"/>
    <property type="match status" value="1"/>
</dbReference>
<dbReference type="EMBL" id="ATBP01001243">
    <property type="protein sequence ID" value="ETR67722.1"/>
    <property type="molecule type" value="Genomic_DNA"/>
</dbReference>
<gene>
    <name evidence="6" type="ORF">OMM_04986</name>
</gene>
<feature type="compositionally biased region" description="Basic and acidic residues" evidence="5">
    <location>
        <begin position="252"/>
        <end position="264"/>
    </location>
</feature>
<reference evidence="7" key="1">
    <citation type="submission" date="2012-11" db="EMBL/GenBank/DDBJ databases">
        <authorList>
            <person name="Lucero-Rivera Y.E."/>
            <person name="Tovar-Ramirez D."/>
        </authorList>
    </citation>
    <scope>NUCLEOTIDE SEQUENCE [LARGE SCALE GENOMIC DNA]</scope>
    <source>
        <strain evidence="7">Araruama</strain>
    </source>
</reference>
<feature type="compositionally biased region" description="Acidic residues" evidence="5">
    <location>
        <begin position="216"/>
        <end position="251"/>
    </location>
</feature>
<dbReference type="InterPro" id="IPR036390">
    <property type="entry name" value="WH_DNA-bd_sf"/>
</dbReference>
<protein>
    <submittedName>
        <fullName evidence="6">Segregation and condensation protein B</fullName>
    </submittedName>
</protein>
<evidence type="ECO:0000256" key="5">
    <source>
        <dbReference type="SAM" id="MobiDB-lite"/>
    </source>
</evidence>
<dbReference type="InterPro" id="IPR005234">
    <property type="entry name" value="ScpB_csome_segregation"/>
</dbReference>
<feature type="compositionally biased region" description="Basic and acidic residues" evidence="5">
    <location>
        <begin position="180"/>
        <end position="191"/>
    </location>
</feature>
<dbReference type="InterPro" id="IPR036388">
    <property type="entry name" value="WH-like_DNA-bd_sf"/>
</dbReference>
<sequence length="264" mass="30039">MDSTDNLKYIIESLLFVSDTPIMLKQIHYIMPDVTMSNIRKAVEALTQEYNEREGSFYLSNVAGGIQLRTRPKFKEWIKRFIRSRPMRLSRAALEALAIVAYKQPVTRAEVDKIRGVDSGAIMRTLVENRLIRIIGRKEVAGRPMLYTTSKRFLEVFDLNDLKDLPAPDDLEIDDADVKVDQETSSEKTEDVSAAEITVQEKTIEPAVEEKTIDSAVEEQSDVEEIPIEPVEEQSDVEEQPIEPAVDEQSDVEEKPIEPTVEEK</sequence>
<accession>A0A1V1NYM2</accession>